<dbReference type="Gene3D" id="3.80.10.10">
    <property type="entry name" value="Ribonuclease Inhibitor"/>
    <property type="match status" value="1"/>
</dbReference>
<protein>
    <recommendedName>
        <fullName evidence="3">F-box domain-containing protein</fullName>
    </recommendedName>
</protein>
<evidence type="ECO:0000313" key="2">
    <source>
        <dbReference type="Proteomes" id="UP000186601"/>
    </source>
</evidence>
<organism evidence="1 2">
    <name type="scientific">Hermanssonia centrifuga</name>
    <dbReference type="NCBI Taxonomy" id="98765"/>
    <lineage>
        <taxon>Eukaryota</taxon>
        <taxon>Fungi</taxon>
        <taxon>Dikarya</taxon>
        <taxon>Basidiomycota</taxon>
        <taxon>Agaricomycotina</taxon>
        <taxon>Agaricomycetes</taxon>
        <taxon>Polyporales</taxon>
        <taxon>Meruliaceae</taxon>
        <taxon>Hermanssonia</taxon>
    </lineage>
</organism>
<comment type="caution">
    <text evidence="1">The sequence shown here is derived from an EMBL/GenBank/DDBJ whole genome shotgun (WGS) entry which is preliminary data.</text>
</comment>
<dbReference type="InterPro" id="IPR032675">
    <property type="entry name" value="LRR_dom_sf"/>
</dbReference>
<evidence type="ECO:0008006" key="3">
    <source>
        <dbReference type="Google" id="ProtNLM"/>
    </source>
</evidence>
<reference evidence="1 2" key="1">
    <citation type="submission" date="2018-02" db="EMBL/GenBank/DDBJ databases">
        <title>Genome sequence of the basidiomycete white-rot fungus Phlebia centrifuga.</title>
        <authorList>
            <person name="Granchi Z."/>
            <person name="Peng M."/>
            <person name="de Vries R.P."/>
            <person name="Hilden K."/>
            <person name="Makela M.R."/>
            <person name="Grigoriev I."/>
            <person name="Riley R."/>
        </authorList>
    </citation>
    <scope>NUCLEOTIDE SEQUENCE [LARGE SCALE GENOMIC DNA]</scope>
    <source>
        <strain evidence="1 2">FBCC195</strain>
    </source>
</reference>
<gene>
    <name evidence="1" type="ORF">PHLCEN_2v7674</name>
</gene>
<dbReference type="AlphaFoldDB" id="A0A2R6NVX3"/>
<accession>A0A2R6NVX3</accession>
<name>A0A2R6NVX3_9APHY</name>
<dbReference type="EMBL" id="MLYV02000769">
    <property type="protein sequence ID" value="PSR77894.1"/>
    <property type="molecule type" value="Genomic_DNA"/>
</dbReference>
<dbReference type="SUPFAM" id="SSF52047">
    <property type="entry name" value="RNI-like"/>
    <property type="match status" value="1"/>
</dbReference>
<dbReference type="OrthoDB" id="2791293at2759"/>
<proteinExistence type="predicted"/>
<keyword evidence="2" id="KW-1185">Reference proteome</keyword>
<evidence type="ECO:0000313" key="1">
    <source>
        <dbReference type="EMBL" id="PSR77894.1"/>
    </source>
</evidence>
<sequence>MSTQRTLPPEIHDHIIDYLHDDKPALANCSLTTWGWLATSRFHMFRVIKLSYPTIHTLETFTEFLHSTSGIAGYIRDLSVLGSDSKGSPMQLTVTVSGIANCVGALPGLHTFRLSGAWWKDGRSSSQEWLPRSYSLKRFELQRIFTTPHAIFDTVSCFPTLESLHTECVFWTSPVNRPSQSNHPVPIAEIKLQELTVGSGSSYNMLQRFLPVMRERIPVSHLRSLSLDFEQSEPCKETDEFMSYAALHLESLHLKFGNNIMMNSMTETLVENIRFSSCKALRVLRVDLPGDLSSEFHPTESWSLLYLILPQLSPTIQELTISHKLDPNTLQAHLGDLDWNMVDDLISGFKDLRTLTVSAESPSASCSRDIAKAYTSCFFEQRLLKLHKRRLLRFEYNTRVLAENRNVPEPTYYARIPYNGGHSRRPLSLASSKPTL</sequence>
<dbReference type="Proteomes" id="UP000186601">
    <property type="component" value="Unassembled WGS sequence"/>
</dbReference>